<feature type="coiled-coil region" evidence="1">
    <location>
        <begin position="86"/>
        <end position="113"/>
    </location>
</feature>
<keyword evidence="1" id="KW-0175">Coiled coil</keyword>
<dbReference type="Proteomes" id="UP001230268">
    <property type="component" value="Unassembled WGS sequence"/>
</dbReference>
<sequence length="144" mass="16151">MGDSLNDEIELIRSFSLCESLDNLHRTYPTNEGAPATRITNEKIATQYDTIFMDPDDLDDGFFTSGAEPVPAEVDIAREEPVSQPSKELLQKIEGLEAQVRLLKAQNAQLIVNSCVLYNTLIKHIEKLRSELRDRDLAHPSSPL</sequence>
<dbReference type="AlphaFoldDB" id="A0AAD8PH21"/>
<dbReference type="EMBL" id="JAVEPI010000001">
    <property type="protein sequence ID" value="KAK1445127.1"/>
    <property type="molecule type" value="Genomic_DNA"/>
</dbReference>
<keyword evidence="3" id="KW-1185">Reference proteome</keyword>
<proteinExistence type="predicted"/>
<organism evidence="2 3">
    <name type="scientific">Babesia gibsoni</name>
    <dbReference type="NCBI Taxonomy" id="33632"/>
    <lineage>
        <taxon>Eukaryota</taxon>
        <taxon>Sar</taxon>
        <taxon>Alveolata</taxon>
        <taxon>Apicomplexa</taxon>
        <taxon>Aconoidasida</taxon>
        <taxon>Piroplasmida</taxon>
        <taxon>Babesiidae</taxon>
        <taxon>Babesia</taxon>
    </lineage>
</organism>
<protein>
    <submittedName>
        <fullName evidence="2">Uncharacterized protein</fullName>
    </submittedName>
</protein>
<evidence type="ECO:0000256" key="1">
    <source>
        <dbReference type="SAM" id="Coils"/>
    </source>
</evidence>
<name>A0AAD8PH21_BABGI</name>
<gene>
    <name evidence="2" type="ORF">BgAZ_110330</name>
</gene>
<evidence type="ECO:0000313" key="2">
    <source>
        <dbReference type="EMBL" id="KAK1445127.1"/>
    </source>
</evidence>
<comment type="caution">
    <text evidence="2">The sequence shown here is derived from an EMBL/GenBank/DDBJ whole genome shotgun (WGS) entry which is preliminary data.</text>
</comment>
<evidence type="ECO:0000313" key="3">
    <source>
        <dbReference type="Proteomes" id="UP001230268"/>
    </source>
</evidence>
<accession>A0AAD8PH21</accession>
<reference evidence="2" key="1">
    <citation type="submission" date="2023-08" db="EMBL/GenBank/DDBJ databases">
        <title>Draft sequence of the Babesia gibsoni genome.</title>
        <authorList>
            <person name="Yamagishi J.Y."/>
            <person name="Xuan X.X."/>
        </authorList>
    </citation>
    <scope>NUCLEOTIDE SEQUENCE</scope>
    <source>
        <strain evidence="2">Azabu</strain>
    </source>
</reference>